<keyword evidence="2" id="KW-1185">Reference proteome</keyword>
<name>A0A7H9ASW3_9FLAO</name>
<dbReference type="Proteomes" id="UP000509302">
    <property type="component" value="Chromosome"/>
</dbReference>
<evidence type="ECO:0000313" key="2">
    <source>
        <dbReference type="Proteomes" id="UP000509302"/>
    </source>
</evidence>
<protein>
    <recommendedName>
        <fullName evidence="3">DUF2383 domain-containing protein</fullName>
    </recommendedName>
</protein>
<reference evidence="1 2" key="1">
    <citation type="journal article" date="2006" name="Int. J. Syst. Evol. Microbiol.">
        <title>Costertonia aggregata gen. nov., sp. nov., a mesophilic marine bacterium of the family Flavobacteriaceae, isolated from a mature biofilm.</title>
        <authorList>
            <person name="Kwon K.K."/>
            <person name="Lee Y.K."/>
            <person name="Lee H.K."/>
        </authorList>
    </citation>
    <scope>NUCLEOTIDE SEQUENCE [LARGE SCALE GENOMIC DNA]</scope>
    <source>
        <strain evidence="1 2">KCCM 42265</strain>
    </source>
</reference>
<sequence>MANNLIDELNKILTNTLNYQEALSSLAESVSHEPTKDKLVEFARVAEKESKTLMQVISENGGQIESTARQTDQEAISWMPRTSPDPSNMQSVLESLIEAERNKEGAYQKLLSHENISRKMKNALKNHRLEAEANLKHFQSALQAIEKKQD</sequence>
<dbReference type="EMBL" id="CP058595">
    <property type="protein sequence ID" value="QLG46568.1"/>
    <property type="molecule type" value="Genomic_DNA"/>
</dbReference>
<accession>A0A7H9ASW3</accession>
<dbReference type="RefSeq" id="WP_179242847.1">
    <property type="nucleotide sequence ID" value="NZ_CP058595.1"/>
</dbReference>
<proteinExistence type="predicted"/>
<evidence type="ECO:0008006" key="3">
    <source>
        <dbReference type="Google" id="ProtNLM"/>
    </source>
</evidence>
<dbReference type="KEGG" id="cagg:HYG79_14830"/>
<evidence type="ECO:0000313" key="1">
    <source>
        <dbReference type="EMBL" id="QLG46568.1"/>
    </source>
</evidence>
<organism evidence="1 2">
    <name type="scientific">Costertonia aggregata</name>
    <dbReference type="NCBI Taxonomy" id="343403"/>
    <lineage>
        <taxon>Bacteria</taxon>
        <taxon>Pseudomonadati</taxon>
        <taxon>Bacteroidota</taxon>
        <taxon>Flavobacteriia</taxon>
        <taxon>Flavobacteriales</taxon>
        <taxon>Flavobacteriaceae</taxon>
        <taxon>Costertonia</taxon>
    </lineage>
</organism>
<gene>
    <name evidence="1" type="ORF">HYG79_14830</name>
</gene>
<dbReference type="InterPro" id="IPR012347">
    <property type="entry name" value="Ferritin-like"/>
</dbReference>
<dbReference type="AlphaFoldDB" id="A0A7H9ASW3"/>
<dbReference type="Gene3D" id="1.20.1260.10">
    <property type="match status" value="1"/>
</dbReference>